<feature type="transmembrane region" description="Helical" evidence="2">
    <location>
        <begin position="32"/>
        <end position="52"/>
    </location>
</feature>
<keyword evidence="2" id="KW-0812">Transmembrane</keyword>
<comment type="caution">
    <text evidence="3">The sequence shown here is derived from an EMBL/GenBank/DDBJ whole genome shotgun (WGS) entry which is preliminary data.</text>
</comment>
<dbReference type="Gene3D" id="2.40.50.100">
    <property type="match status" value="1"/>
</dbReference>
<protein>
    <submittedName>
        <fullName evidence="3">Biotin attachment protein</fullName>
    </submittedName>
</protein>
<keyword evidence="1" id="KW-0175">Coiled coil</keyword>
<evidence type="ECO:0000313" key="3">
    <source>
        <dbReference type="EMBL" id="GGE25204.1"/>
    </source>
</evidence>
<evidence type="ECO:0000256" key="2">
    <source>
        <dbReference type="SAM" id="Phobius"/>
    </source>
</evidence>
<dbReference type="InterPro" id="IPR011053">
    <property type="entry name" value="Single_hybrid_motif"/>
</dbReference>
<dbReference type="SUPFAM" id="SSF51230">
    <property type="entry name" value="Single hybrid motif"/>
    <property type="match status" value="1"/>
</dbReference>
<accession>A0ABQ1SCJ2</accession>
<proteinExistence type="predicted"/>
<dbReference type="PANTHER" id="PTHR30386">
    <property type="entry name" value="MEMBRANE FUSION SUBUNIT OF EMRAB-TOLC MULTIDRUG EFFLUX PUMP"/>
    <property type="match status" value="1"/>
</dbReference>
<keyword evidence="2" id="KW-0472">Membrane</keyword>
<gene>
    <name evidence="3" type="ORF">GCM10010832_02440</name>
</gene>
<dbReference type="Proteomes" id="UP000599179">
    <property type="component" value="Unassembled WGS sequence"/>
</dbReference>
<dbReference type="PANTHER" id="PTHR30386:SF27">
    <property type="entry name" value="MEMBRANE FUSION PROTEIN (MFP) FAMILY PROTEIN"/>
    <property type="match status" value="1"/>
</dbReference>
<keyword evidence="4" id="KW-1185">Reference proteome</keyword>
<dbReference type="PRINTS" id="PR01490">
    <property type="entry name" value="RTXTOXIND"/>
</dbReference>
<sequence>MLHISKNKIKIREDYNKFKAVKFSSDDRRYNSFNKFVIALFIIIFIILFLPWTQFVRGNGSITTLRPEQRPQSIQSAIPGRIEKWYIQEGDYVQKGDTIVHISEIKDSFFDPNLLARTDAQVKAKGFSFESYQNKVQALDYQIAALREERDLKLEQAENKLLQANLKVQSDSINFEASKIQLGIAERQLERTQTLESEGLKALTELELKKIKYQESLAKIISQENKLLESKNMVLNAQIEITSIKAGYKDKISKAESEQFTALSNQADTESQLYKLENEYANISFRRTLKYVVAPQDGYINRSIQQGVGETFKEGATIVTIMPSDIDLAVETFVDPIDLPLIHVGEEVRIIFDGWPFIFFSGWPNLSYGTFGGEVVAIERFISPNGKYRVLIAPDPDEPDWPEPIRAGTGARSFALLNNVPVWYELWRQINGFPPDYYQPEVDKTTIKK</sequence>
<reference evidence="4" key="1">
    <citation type="journal article" date="2019" name="Int. J. Syst. Evol. Microbiol.">
        <title>The Global Catalogue of Microorganisms (GCM) 10K type strain sequencing project: providing services to taxonomists for standard genome sequencing and annotation.</title>
        <authorList>
            <consortium name="The Broad Institute Genomics Platform"/>
            <consortium name="The Broad Institute Genome Sequencing Center for Infectious Disease"/>
            <person name="Wu L."/>
            <person name="Ma J."/>
        </authorList>
    </citation>
    <scope>NUCLEOTIDE SEQUENCE [LARGE SCALE GENOMIC DNA]</scope>
    <source>
        <strain evidence="4">CGMCC 1.12931</strain>
    </source>
</reference>
<organism evidence="3 4">
    <name type="scientific">Psychroflexus planctonicus</name>
    <dbReference type="NCBI Taxonomy" id="1526575"/>
    <lineage>
        <taxon>Bacteria</taxon>
        <taxon>Pseudomonadati</taxon>
        <taxon>Bacteroidota</taxon>
        <taxon>Flavobacteriia</taxon>
        <taxon>Flavobacteriales</taxon>
        <taxon>Flavobacteriaceae</taxon>
        <taxon>Psychroflexus</taxon>
    </lineage>
</organism>
<keyword evidence="2" id="KW-1133">Transmembrane helix</keyword>
<evidence type="ECO:0000313" key="4">
    <source>
        <dbReference type="Proteomes" id="UP000599179"/>
    </source>
</evidence>
<dbReference type="EMBL" id="BMGM01000001">
    <property type="protein sequence ID" value="GGE25204.1"/>
    <property type="molecule type" value="Genomic_DNA"/>
</dbReference>
<feature type="coiled-coil region" evidence="1">
    <location>
        <begin position="129"/>
        <end position="174"/>
    </location>
</feature>
<dbReference type="InterPro" id="IPR050739">
    <property type="entry name" value="MFP"/>
</dbReference>
<dbReference type="RefSeq" id="WP_188457253.1">
    <property type="nucleotide sequence ID" value="NZ_BMGM01000001.1"/>
</dbReference>
<name>A0ABQ1SCJ2_9FLAO</name>
<evidence type="ECO:0000256" key="1">
    <source>
        <dbReference type="SAM" id="Coils"/>
    </source>
</evidence>